<feature type="region of interest" description="Disordered" evidence="1">
    <location>
        <begin position="1"/>
        <end position="109"/>
    </location>
</feature>
<dbReference type="EMBL" id="KV878341">
    <property type="protein sequence ID" value="OJJ47152.1"/>
    <property type="molecule type" value="Genomic_DNA"/>
</dbReference>
<feature type="region of interest" description="Disordered" evidence="1">
    <location>
        <begin position="124"/>
        <end position="181"/>
    </location>
</feature>
<dbReference type="VEuPathDB" id="FungiDB:ASPZODRAFT_132107"/>
<feature type="region of interest" description="Disordered" evidence="1">
    <location>
        <begin position="564"/>
        <end position="583"/>
    </location>
</feature>
<accession>A0A1L9SIU6</accession>
<evidence type="ECO:0000313" key="3">
    <source>
        <dbReference type="Proteomes" id="UP000184188"/>
    </source>
</evidence>
<feature type="compositionally biased region" description="Low complexity" evidence="1">
    <location>
        <begin position="371"/>
        <end position="382"/>
    </location>
</feature>
<feature type="region of interest" description="Disordered" evidence="1">
    <location>
        <begin position="211"/>
        <end position="235"/>
    </location>
</feature>
<dbReference type="GeneID" id="34609400"/>
<proteinExistence type="predicted"/>
<feature type="region of interest" description="Disordered" evidence="1">
    <location>
        <begin position="455"/>
        <end position="510"/>
    </location>
</feature>
<dbReference type="STRING" id="1073090.A0A1L9SIU6"/>
<dbReference type="AlphaFoldDB" id="A0A1L9SIU6"/>
<gene>
    <name evidence="2" type="ORF">ASPZODRAFT_132107</name>
</gene>
<feature type="compositionally biased region" description="Low complexity" evidence="1">
    <location>
        <begin position="701"/>
        <end position="722"/>
    </location>
</feature>
<feature type="compositionally biased region" description="Low complexity" evidence="1">
    <location>
        <begin position="1"/>
        <end position="14"/>
    </location>
</feature>
<evidence type="ECO:0000313" key="2">
    <source>
        <dbReference type="EMBL" id="OJJ47152.1"/>
    </source>
</evidence>
<feature type="compositionally biased region" description="Pro residues" evidence="1">
    <location>
        <begin position="760"/>
        <end position="773"/>
    </location>
</feature>
<feature type="region of interest" description="Disordered" evidence="1">
    <location>
        <begin position="356"/>
        <end position="382"/>
    </location>
</feature>
<sequence length="830" mass="89995">METESNPSSSSSVSQRRGPRLAPLQTNFSRPGPRSSQRPRPSEYPSAGEPVDRVPLHARPVKTQSSKTGLRGLFGRDKSSRKSAATEETLAEIDAGQPRDTPDVSHILSPVDCATPKTAVSVSTAILSPPLPLPLPPPPPPPPPEEQQQHREQQQKLRPPRTRSKSRGDKTPAGEMGWKPPPLFQAYPQAFKHDFLWAPTLNLESVLRSLQNDESGDKKKKEGKENGKHDRTPSGSKIGWAQKIYVLATSGYILQYAGDGKHDRLPEKMMQLGPESVAFASDAIPGKHYVLQISQSSTDDVTTVLDGSSKPLLSRFGFHRTPSRRLVRSFLLVFATADKMNSWLEAIRAEIEARGGRKYVSDKSPGGMAESSSSQLPPSLQSKPSLRQIVVKDPNQFPAPNNTTMQADGMIDPLSRTSTARSRRSSYQSVDRRSWSLPPDQPRLISELAHLANNNNNNNNIDSNVRKPSWPSPSGPGPLVPTNTMDHVPESPPEDSPLSPPPSQSQRMSVMYQRPPSVMNGSARPSRPQSVYPEALAARSTSPPAPNFSVPSFSRKFSLWADQTLPPIPHPTGSSSPPGHIHDEANRRRSQVVLEEPEEDVERSIIGSPPLSPCRSVSSLGRELPATWTENSARRPLRVSNSEDSLGGESQKRAHNVSARVALDMESLDSIAGARFTPAPPLSSSQPRPYSMVFRTPRPHPTINNSSSNNTTTTNSNIPIPNGSEQGSPSSPPLMRAVSPPQGGMARRKSMPGFTSIGPPAAPPPNCPLPQLPPDVVSRPGAASPSRFYKPASPQFSPALAGTGGTIPPDLMQRMQSPSPPRHTSLVNHV</sequence>
<evidence type="ECO:0008006" key="4">
    <source>
        <dbReference type="Google" id="ProtNLM"/>
    </source>
</evidence>
<feature type="compositionally biased region" description="Low complexity" evidence="1">
    <location>
        <begin position="29"/>
        <end position="46"/>
    </location>
</feature>
<feature type="compositionally biased region" description="Pro residues" evidence="1">
    <location>
        <begin position="490"/>
        <end position="503"/>
    </location>
</feature>
<feature type="region of interest" description="Disordered" evidence="1">
    <location>
        <begin position="674"/>
        <end position="830"/>
    </location>
</feature>
<reference evidence="3" key="1">
    <citation type="journal article" date="2017" name="Genome Biol.">
        <title>Comparative genomics reveals high biological diversity and specific adaptations in the industrially and medically important fungal genus Aspergillus.</title>
        <authorList>
            <person name="de Vries R.P."/>
            <person name="Riley R."/>
            <person name="Wiebenga A."/>
            <person name="Aguilar-Osorio G."/>
            <person name="Amillis S."/>
            <person name="Uchima C.A."/>
            <person name="Anderluh G."/>
            <person name="Asadollahi M."/>
            <person name="Askin M."/>
            <person name="Barry K."/>
            <person name="Battaglia E."/>
            <person name="Bayram O."/>
            <person name="Benocci T."/>
            <person name="Braus-Stromeyer S.A."/>
            <person name="Caldana C."/>
            <person name="Canovas D."/>
            <person name="Cerqueira G.C."/>
            <person name="Chen F."/>
            <person name="Chen W."/>
            <person name="Choi C."/>
            <person name="Clum A."/>
            <person name="Dos Santos R.A."/>
            <person name="Damasio A.R."/>
            <person name="Diallinas G."/>
            <person name="Emri T."/>
            <person name="Fekete E."/>
            <person name="Flipphi M."/>
            <person name="Freyberg S."/>
            <person name="Gallo A."/>
            <person name="Gournas C."/>
            <person name="Habgood R."/>
            <person name="Hainaut M."/>
            <person name="Harispe M.L."/>
            <person name="Henrissat B."/>
            <person name="Hilden K.S."/>
            <person name="Hope R."/>
            <person name="Hossain A."/>
            <person name="Karabika E."/>
            <person name="Karaffa L."/>
            <person name="Karanyi Z."/>
            <person name="Krasevec N."/>
            <person name="Kuo A."/>
            <person name="Kusch H."/>
            <person name="LaButti K."/>
            <person name="Lagendijk E.L."/>
            <person name="Lapidus A."/>
            <person name="Levasseur A."/>
            <person name="Lindquist E."/>
            <person name="Lipzen A."/>
            <person name="Logrieco A.F."/>
            <person name="MacCabe A."/>
            <person name="Maekelae M.R."/>
            <person name="Malavazi I."/>
            <person name="Melin P."/>
            <person name="Meyer V."/>
            <person name="Mielnichuk N."/>
            <person name="Miskei M."/>
            <person name="Molnar A.P."/>
            <person name="Mule G."/>
            <person name="Ngan C.Y."/>
            <person name="Orejas M."/>
            <person name="Orosz E."/>
            <person name="Ouedraogo J.P."/>
            <person name="Overkamp K.M."/>
            <person name="Park H.-S."/>
            <person name="Perrone G."/>
            <person name="Piumi F."/>
            <person name="Punt P.J."/>
            <person name="Ram A.F."/>
            <person name="Ramon A."/>
            <person name="Rauscher S."/>
            <person name="Record E."/>
            <person name="Riano-Pachon D.M."/>
            <person name="Robert V."/>
            <person name="Roehrig J."/>
            <person name="Ruller R."/>
            <person name="Salamov A."/>
            <person name="Salih N.S."/>
            <person name="Samson R.A."/>
            <person name="Sandor E."/>
            <person name="Sanguinetti M."/>
            <person name="Schuetze T."/>
            <person name="Sepcic K."/>
            <person name="Shelest E."/>
            <person name="Sherlock G."/>
            <person name="Sophianopoulou V."/>
            <person name="Squina F.M."/>
            <person name="Sun H."/>
            <person name="Susca A."/>
            <person name="Todd R.B."/>
            <person name="Tsang A."/>
            <person name="Unkles S.E."/>
            <person name="van de Wiele N."/>
            <person name="van Rossen-Uffink D."/>
            <person name="Oliveira J.V."/>
            <person name="Vesth T.C."/>
            <person name="Visser J."/>
            <person name="Yu J.-H."/>
            <person name="Zhou M."/>
            <person name="Andersen M.R."/>
            <person name="Archer D.B."/>
            <person name="Baker S.E."/>
            <person name="Benoit I."/>
            <person name="Brakhage A.A."/>
            <person name="Braus G.H."/>
            <person name="Fischer R."/>
            <person name="Frisvad J.C."/>
            <person name="Goldman G.H."/>
            <person name="Houbraken J."/>
            <person name="Oakley B."/>
            <person name="Pocsi I."/>
            <person name="Scazzocchio C."/>
            <person name="Seiboth B."/>
            <person name="vanKuyk P.A."/>
            <person name="Wortman J."/>
            <person name="Dyer P.S."/>
            <person name="Grigoriev I.V."/>
        </authorList>
    </citation>
    <scope>NUCLEOTIDE SEQUENCE [LARGE SCALE GENOMIC DNA]</scope>
    <source>
        <strain evidence="3">CBS 506.65</strain>
    </source>
</reference>
<dbReference type="RefSeq" id="XP_022581662.1">
    <property type="nucleotide sequence ID" value="XM_022722935.1"/>
</dbReference>
<feature type="region of interest" description="Disordered" evidence="1">
    <location>
        <begin position="394"/>
        <end position="439"/>
    </location>
</feature>
<dbReference type="OrthoDB" id="1749473at2759"/>
<feature type="compositionally biased region" description="Basic and acidic residues" evidence="1">
    <location>
        <begin position="215"/>
        <end position="232"/>
    </location>
</feature>
<feature type="compositionally biased region" description="Pro residues" evidence="1">
    <location>
        <begin position="129"/>
        <end position="145"/>
    </location>
</feature>
<name>A0A1L9SIU6_9EURO</name>
<keyword evidence="3" id="KW-1185">Reference proteome</keyword>
<feature type="region of interest" description="Disordered" evidence="1">
    <location>
        <begin position="588"/>
        <end position="655"/>
    </location>
</feature>
<evidence type="ECO:0000256" key="1">
    <source>
        <dbReference type="SAM" id="MobiDB-lite"/>
    </source>
</evidence>
<organism evidence="2 3">
    <name type="scientific">Penicilliopsis zonata CBS 506.65</name>
    <dbReference type="NCBI Taxonomy" id="1073090"/>
    <lineage>
        <taxon>Eukaryota</taxon>
        <taxon>Fungi</taxon>
        <taxon>Dikarya</taxon>
        <taxon>Ascomycota</taxon>
        <taxon>Pezizomycotina</taxon>
        <taxon>Eurotiomycetes</taxon>
        <taxon>Eurotiomycetidae</taxon>
        <taxon>Eurotiales</taxon>
        <taxon>Aspergillaceae</taxon>
        <taxon>Penicilliopsis</taxon>
    </lineage>
</organism>
<feature type="compositionally biased region" description="Pro residues" evidence="1">
    <location>
        <begin position="470"/>
        <end position="479"/>
    </location>
</feature>
<protein>
    <recommendedName>
        <fullName evidence="4">PH domain-containing protein</fullName>
    </recommendedName>
</protein>
<dbReference type="Proteomes" id="UP000184188">
    <property type="component" value="Unassembled WGS sequence"/>
</dbReference>